<protein>
    <submittedName>
        <fullName evidence="1">Uncharacterized protein</fullName>
    </submittedName>
</protein>
<gene>
    <name evidence="1" type="ORF">S03H2_01149</name>
</gene>
<dbReference type="AlphaFoldDB" id="X1FFD6"/>
<organism evidence="1">
    <name type="scientific">marine sediment metagenome</name>
    <dbReference type="NCBI Taxonomy" id="412755"/>
    <lineage>
        <taxon>unclassified sequences</taxon>
        <taxon>metagenomes</taxon>
        <taxon>ecological metagenomes</taxon>
    </lineage>
</organism>
<proteinExistence type="predicted"/>
<evidence type="ECO:0000313" key="1">
    <source>
        <dbReference type="EMBL" id="GAH19468.1"/>
    </source>
</evidence>
<comment type="caution">
    <text evidence="1">The sequence shown here is derived from an EMBL/GenBank/DDBJ whole genome shotgun (WGS) entry which is preliminary data.</text>
</comment>
<name>X1FFD6_9ZZZZ</name>
<dbReference type="EMBL" id="BARU01000315">
    <property type="protein sequence ID" value="GAH19468.1"/>
    <property type="molecule type" value="Genomic_DNA"/>
</dbReference>
<accession>X1FFD6</accession>
<reference evidence="1" key="1">
    <citation type="journal article" date="2014" name="Front. Microbiol.">
        <title>High frequency of phylogenetically diverse reductive dehalogenase-homologous genes in deep subseafloor sedimentary metagenomes.</title>
        <authorList>
            <person name="Kawai M."/>
            <person name="Futagami T."/>
            <person name="Toyoda A."/>
            <person name="Takaki Y."/>
            <person name="Nishi S."/>
            <person name="Hori S."/>
            <person name="Arai W."/>
            <person name="Tsubouchi T."/>
            <person name="Morono Y."/>
            <person name="Uchiyama I."/>
            <person name="Ito T."/>
            <person name="Fujiyama A."/>
            <person name="Inagaki F."/>
            <person name="Takami H."/>
        </authorList>
    </citation>
    <scope>NUCLEOTIDE SEQUENCE</scope>
    <source>
        <strain evidence="1">Expedition CK06-06</strain>
    </source>
</reference>
<sequence>MISKGEDADNILKLLDGSVRSLHMKYRQVTHNDRAIIKLALIAKLTSRNPETNYMNILKDMKNHLQDDETYNSLFYRQKKEKETLEEDIQR</sequence>